<name>A0A0F9E0V3_9ZZZZ</name>
<accession>A0A0F9E0V3</accession>
<reference evidence="1" key="1">
    <citation type="journal article" date="2015" name="Nature">
        <title>Complex archaea that bridge the gap between prokaryotes and eukaryotes.</title>
        <authorList>
            <person name="Spang A."/>
            <person name="Saw J.H."/>
            <person name="Jorgensen S.L."/>
            <person name="Zaremba-Niedzwiedzka K."/>
            <person name="Martijn J."/>
            <person name="Lind A.E."/>
            <person name="van Eijk R."/>
            <person name="Schleper C."/>
            <person name="Guy L."/>
            <person name="Ettema T.J."/>
        </authorList>
    </citation>
    <scope>NUCLEOTIDE SEQUENCE</scope>
</reference>
<organism evidence="1">
    <name type="scientific">marine sediment metagenome</name>
    <dbReference type="NCBI Taxonomy" id="412755"/>
    <lineage>
        <taxon>unclassified sequences</taxon>
        <taxon>metagenomes</taxon>
        <taxon>ecological metagenomes</taxon>
    </lineage>
</organism>
<sequence length="172" mass="18252">MTTCTEALREQLAQKIDALGCIVFATDDEPLKDREVLAKSVVLTVIRQAPLGIPACDAEKAVLVQALKECQQLAIDHIRTADETVKKDVYAADASMGIATLSRRALADAPSAAAALLAQVTELRHELNAAASMACIHTHAPEGTSFGQCQQKVCLNYKRLIDGAALAPGEAE</sequence>
<proteinExistence type="predicted"/>
<protein>
    <submittedName>
        <fullName evidence="1">Uncharacterized protein</fullName>
    </submittedName>
</protein>
<evidence type="ECO:0000313" key="1">
    <source>
        <dbReference type="EMBL" id="KKL17703.1"/>
    </source>
</evidence>
<dbReference type="EMBL" id="LAZR01039154">
    <property type="protein sequence ID" value="KKL17703.1"/>
    <property type="molecule type" value="Genomic_DNA"/>
</dbReference>
<gene>
    <name evidence="1" type="ORF">LCGC14_2482920</name>
</gene>
<comment type="caution">
    <text evidence="1">The sequence shown here is derived from an EMBL/GenBank/DDBJ whole genome shotgun (WGS) entry which is preliminary data.</text>
</comment>
<dbReference type="AlphaFoldDB" id="A0A0F9E0V3"/>